<keyword evidence="3" id="KW-1185">Reference proteome</keyword>
<proteinExistence type="predicted"/>
<dbReference type="Proteomes" id="UP000019140">
    <property type="component" value="Unassembled WGS sequence"/>
</dbReference>
<name>W4LDA5_9BACT</name>
<dbReference type="EMBL" id="AZHX01002281">
    <property type="protein sequence ID" value="ETW95705.1"/>
    <property type="molecule type" value="Genomic_DNA"/>
</dbReference>
<evidence type="ECO:0000313" key="2">
    <source>
        <dbReference type="EMBL" id="ETW95705.1"/>
    </source>
</evidence>
<dbReference type="AlphaFoldDB" id="W4LDA5"/>
<gene>
    <name evidence="2" type="ORF">ETSY2_47740</name>
</gene>
<accession>W4LDA5</accession>
<feature type="chain" id="PRO_5004844681" evidence="1">
    <location>
        <begin position="22"/>
        <end position="127"/>
    </location>
</feature>
<dbReference type="HOGENOM" id="CLU_2099206_0_0_7"/>
<feature type="signal peptide" evidence="1">
    <location>
        <begin position="1"/>
        <end position="21"/>
    </location>
</feature>
<reference evidence="2 3" key="1">
    <citation type="journal article" date="2014" name="Nature">
        <title>An environmental bacterial taxon with a large and distinct metabolic repertoire.</title>
        <authorList>
            <person name="Wilson M.C."/>
            <person name="Mori T."/>
            <person name="Ruckert C."/>
            <person name="Uria A.R."/>
            <person name="Helf M.J."/>
            <person name="Takada K."/>
            <person name="Gernert C."/>
            <person name="Steffens U.A."/>
            <person name="Heycke N."/>
            <person name="Schmitt S."/>
            <person name="Rinke C."/>
            <person name="Helfrich E.J."/>
            <person name="Brachmann A.O."/>
            <person name="Gurgui C."/>
            <person name="Wakimoto T."/>
            <person name="Kracht M."/>
            <person name="Crusemann M."/>
            <person name="Hentschel U."/>
            <person name="Abe I."/>
            <person name="Matsunaga S."/>
            <person name="Kalinowski J."/>
            <person name="Takeyama H."/>
            <person name="Piel J."/>
        </authorList>
    </citation>
    <scope>NUCLEOTIDE SEQUENCE [LARGE SCALE GENOMIC DNA]</scope>
    <source>
        <strain evidence="3">TSY2</strain>
    </source>
</reference>
<keyword evidence="1" id="KW-0732">Signal</keyword>
<evidence type="ECO:0000256" key="1">
    <source>
        <dbReference type="SAM" id="SignalP"/>
    </source>
</evidence>
<comment type="caution">
    <text evidence="2">The sequence shown here is derived from an EMBL/GenBank/DDBJ whole genome shotgun (WGS) entry which is preliminary data.</text>
</comment>
<protein>
    <submittedName>
        <fullName evidence="2">Uncharacterized protein</fullName>
    </submittedName>
</protein>
<evidence type="ECO:0000313" key="3">
    <source>
        <dbReference type="Proteomes" id="UP000019140"/>
    </source>
</evidence>
<sequence>MLVIAAALVFAPAAMSQVARGDEGGLDAFAPFGKQGQILAQATCTAIRPGTGFTFAVKRFCDRRSNSCARICGRLSERQAGYLSCFGALHIYANPFFSEEETLGLKTLLQTDCNVTACGPNYCCCGD</sequence>
<organism evidence="2 3">
    <name type="scientific">Candidatus Entotheonella gemina</name>
    <dbReference type="NCBI Taxonomy" id="1429439"/>
    <lineage>
        <taxon>Bacteria</taxon>
        <taxon>Pseudomonadati</taxon>
        <taxon>Nitrospinota/Tectimicrobiota group</taxon>
        <taxon>Candidatus Tectimicrobiota</taxon>
        <taxon>Candidatus Entotheonellia</taxon>
        <taxon>Candidatus Entotheonellales</taxon>
        <taxon>Candidatus Entotheonellaceae</taxon>
        <taxon>Candidatus Entotheonella</taxon>
    </lineage>
</organism>